<dbReference type="RefSeq" id="WP_114303755.1">
    <property type="nucleotide sequence ID" value="NZ_QPIE01000004.1"/>
</dbReference>
<protein>
    <submittedName>
        <fullName evidence="4">Short chain dehydrogenase</fullName>
    </submittedName>
</protein>
<dbReference type="InterPro" id="IPR002347">
    <property type="entry name" value="SDR_fam"/>
</dbReference>
<proteinExistence type="inferred from homology"/>
<evidence type="ECO:0000313" key="4">
    <source>
        <dbReference type="EMBL" id="RCU43168.1"/>
    </source>
</evidence>
<name>A0A368MY88_9FLAO</name>
<dbReference type="AlphaFoldDB" id="A0A368MY88"/>
<dbReference type="InterPro" id="IPR020904">
    <property type="entry name" value="Sc_DH/Rdtase_CS"/>
</dbReference>
<evidence type="ECO:0000256" key="1">
    <source>
        <dbReference type="ARBA" id="ARBA00006484"/>
    </source>
</evidence>
<dbReference type="Pfam" id="PF00106">
    <property type="entry name" value="adh_short"/>
    <property type="match status" value="1"/>
</dbReference>
<evidence type="ECO:0000256" key="3">
    <source>
        <dbReference type="RuleBase" id="RU000363"/>
    </source>
</evidence>
<dbReference type="PRINTS" id="PR00081">
    <property type="entry name" value="GDHRDH"/>
</dbReference>
<dbReference type="PRINTS" id="PR00080">
    <property type="entry name" value="SDRFAMILY"/>
</dbReference>
<keyword evidence="2" id="KW-0560">Oxidoreductase</keyword>
<dbReference type="Gene3D" id="3.40.50.720">
    <property type="entry name" value="NAD(P)-binding Rossmann-like Domain"/>
    <property type="match status" value="1"/>
</dbReference>
<dbReference type="InterPro" id="IPR036291">
    <property type="entry name" value="NAD(P)-bd_dom_sf"/>
</dbReference>
<accession>A0A368MY88</accession>
<dbReference type="PANTHER" id="PTHR44196:SF1">
    <property type="entry name" value="DEHYDROGENASE_REDUCTASE SDR FAMILY MEMBER 7B"/>
    <property type="match status" value="1"/>
</dbReference>
<dbReference type="PANTHER" id="PTHR44196">
    <property type="entry name" value="DEHYDROGENASE/REDUCTASE SDR FAMILY MEMBER 7B"/>
    <property type="match status" value="1"/>
</dbReference>
<reference evidence="4 5" key="1">
    <citation type="submission" date="2018-07" db="EMBL/GenBank/DDBJ databases">
        <title>Chryseobacterium lacus sp. nov., isolated from lake water.</title>
        <authorList>
            <person name="Li C.-M."/>
        </authorList>
    </citation>
    <scope>NUCLEOTIDE SEQUENCE [LARGE SCALE GENOMIC DNA]</scope>
    <source>
        <strain evidence="4 5">YLOS41</strain>
    </source>
</reference>
<keyword evidence="5" id="KW-1185">Reference proteome</keyword>
<comment type="similarity">
    <text evidence="1 3">Belongs to the short-chain dehydrogenases/reductases (SDR) family.</text>
</comment>
<dbReference type="NCBIfam" id="NF004792">
    <property type="entry name" value="PRK06139.1"/>
    <property type="match status" value="1"/>
</dbReference>
<sequence length="324" mass="35152">MGNISLKGKTVVITGASSGIGRAAAEAFARRGCNMVLAARGKEGLDETLRLCHDLEVPAIAVLTDVSVPEQVQQLAEQALQFNGRIDIWINNAGVMATGRLEDMPTTAIEQIIKTNLLGYLYGAHAVLPYFKKQNEGILINNISIGGWMPAPYGTAYAASKYGTRGMVEGLQGEVSDYPNIHICALYPGIQRSTGNMHSAKYSGFSTKIPPLSFDPRELAASMVKMAESPRKSMFTDWSAVVFKNLYSLFPRTIINTASAGVRMMMDKDKTPETNGNIMVPSAEPHRIYGETMLPVPSRNTKKLMLAGLFTGLALLLFNNSKGK</sequence>
<gene>
    <name evidence="4" type="ORF">DQ356_07005</name>
</gene>
<dbReference type="Proteomes" id="UP000252172">
    <property type="component" value="Unassembled WGS sequence"/>
</dbReference>
<dbReference type="OrthoDB" id="9775296at2"/>
<dbReference type="EMBL" id="QPIE01000004">
    <property type="protein sequence ID" value="RCU43168.1"/>
    <property type="molecule type" value="Genomic_DNA"/>
</dbReference>
<evidence type="ECO:0000313" key="5">
    <source>
        <dbReference type="Proteomes" id="UP000252172"/>
    </source>
</evidence>
<comment type="caution">
    <text evidence="4">The sequence shown here is derived from an EMBL/GenBank/DDBJ whole genome shotgun (WGS) entry which is preliminary data.</text>
</comment>
<dbReference type="GO" id="GO:0016491">
    <property type="term" value="F:oxidoreductase activity"/>
    <property type="evidence" value="ECO:0007669"/>
    <property type="project" value="UniProtKB-KW"/>
</dbReference>
<dbReference type="GO" id="GO:0016020">
    <property type="term" value="C:membrane"/>
    <property type="evidence" value="ECO:0007669"/>
    <property type="project" value="TreeGrafter"/>
</dbReference>
<dbReference type="PROSITE" id="PS00061">
    <property type="entry name" value="ADH_SHORT"/>
    <property type="match status" value="1"/>
</dbReference>
<evidence type="ECO:0000256" key="2">
    <source>
        <dbReference type="ARBA" id="ARBA00023002"/>
    </source>
</evidence>
<dbReference type="SUPFAM" id="SSF51735">
    <property type="entry name" value="NAD(P)-binding Rossmann-fold domains"/>
    <property type="match status" value="1"/>
</dbReference>
<organism evidence="4 5">
    <name type="scientific">Chryseobacterium lacus</name>
    <dbReference type="NCBI Taxonomy" id="2058346"/>
    <lineage>
        <taxon>Bacteria</taxon>
        <taxon>Pseudomonadati</taxon>
        <taxon>Bacteroidota</taxon>
        <taxon>Flavobacteriia</taxon>
        <taxon>Flavobacteriales</taxon>
        <taxon>Weeksellaceae</taxon>
        <taxon>Chryseobacterium group</taxon>
        <taxon>Chryseobacterium</taxon>
    </lineage>
</organism>